<feature type="non-terminal residue" evidence="3">
    <location>
        <position position="917"/>
    </location>
</feature>
<feature type="transmembrane region" description="Helical" evidence="2">
    <location>
        <begin position="269"/>
        <end position="294"/>
    </location>
</feature>
<proteinExistence type="predicted"/>
<feature type="region of interest" description="Disordered" evidence="1">
    <location>
        <begin position="416"/>
        <end position="475"/>
    </location>
</feature>
<reference evidence="3" key="1">
    <citation type="submission" date="2023-10" db="EMBL/GenBank/DDBJ databases">
        <authorList>
            <person name="Chen Y."/>
            <person name="Shah S."/>
            <person name="Dougan E. K."/>
            <person name="Thang M."/>
            <person name="Chan C."/>
        </authorList>
    </citation>
    <scope>NUCLEOTIDE SEQUENCE [LARGE SCALE GENOMIC DNA]</scope>
</reference>
<evidence type="ECO:0000256" key="1">
    <source>
        <dbReference type="SAM" id="MobiDB-lite"/>
    </source>
</evidence>
<feature type="region of interest" description="Disordered" evidence="1">
    <location>
        <begin position="838"/>
        <end position="894"/>
    </location>
</feature>
<name>A0ABN9R553_9DINO</name>
<evidence type="ECO:0000313" key="4">
    <source>
        <dbReference type="Proteomes" id="UP001189429"/>
    </source>
</evidence>
<accession>A0ABN9R553</accession>
<keyword evidence="2" id="KW-0472">Membrane</keyword>
<protein>
    <submittedName>
        <fullName evidence="3">Uncharacterized protein</fullName>
    </submittedName>
</protein>
<evidence type="ECO:0000256" key="2">
    <source>
        <dbReference type="SAM" id="Phobius"/>
    </source>
</evidence>
<comment type="caution">
    <text evidence="3">The sequence shown here is derived from an EMBL/GenBank/DDBJ whole genome shotgun (WGS) entry which is preliminary data.</text>
</comment>
<evidence type="ECO:0000313" key="3">
    <source>
        <dbReference type="EMBL" id="CAK0813910.1"/>
    </source>
</evidence>
<keyword evidence="2" id="KW-0812">Transmembrane</keyword>
<gene>
    <name evidence="3" type="ORF">PCOR1329_LOCUS17683</name>
</gene>
<organism evidence="3 4">
    <name type="scientific">Prorocentrum cordatum</name>
    <dbReference type="NCBI Taxonomy" id="2364126"/>
    <lineage>
        <taxon>Eukaryota</taxon>
        <taxon>Sar</taxon>
        <taxon>Alveolata</taxon>
        <taxon>Dinophyceae</taxon>
        <taxon>Prorocentrales</taxon>
        <taxon>Prorocentraceae</taxon>
        <taxon>Prorocentrum</taxon>
    </lineage>
</organism>
<keyword evidence="2" id="KW-1133">Transmembrane helix</keyword>
<feature type="compositionally biased region" description="Gly residues" evidence="1">
    <location>
        <begin position="416"/>
        <end position="429"/>
    </location>
</feature>
<feature type="non-terminal residue" evidence="3">
    <location>
        <position position="1"/>
    </location>
</feature>
<feature type="compositionally biased region" description="Low complexity" evidence="1">
    <location>
        <begin position="839"/>
        <end position="863"/>
    </location>
</feature>
<sequence>DGAEAAVEHLRKVIPQGKTVYAGDLDVMTEHNERVSNDNSFKDKMSRKEEGVASQRQAIEMATTVAALASSKRKRSRKALARTVQIATDVSTSGLKAGAADLHYGLPLADLRRAWALERGRLTMELHGPEALPSHVRCAHHFWAKVGICKDLLATGSVSFLLWMDTDAAPNPIVDASSDHGSAAKALLNEWWTQRRPSTWKPRGRQGSGPGYEQTVFDELFAPRKSATLASQEVFCEQQKLNAVTPFMHFYGRAQWIGKSQISKWSFKVVLVAAVRALLLVAVVFVVLVLLLVADPNFDALIGVALRDMTGDLQSLPVLAQAVAKVFYRQAQEDAHEFLMELLDPNRAKRVAVPFCYVNTESIHCRGANCDGEIGVKEMRPRTCVEAPVLTGEGSRITTTQDALDEAYRARAVAGVGGRGSTNAGGAGTGRAPPIAAHPDFAGKVARTRRKDKTGGGGAFAGVPGDPEDPPRPWGEALAEDRAVELPAAHCAFRGCRWSGDTEMELIAHVAAEHGDVLQPIADTYSPAHEESERMLAAHSEVVSQRCAGPAAARKSRKESEAWQEKVQEKFKIRCAKCKNFLKTEGGAGKSAGKNGGKASVQTLSIAELPVGADTMLANLSPATIRYTTQVKVIGHFLDWSSKNGSILRKLLVRDTANTTMGLKTFRLHPVNSVAVGTILSIKNVDVTEYQGGVGIVPDDHAEQFVDDWCEAWCLEEAQAEQDGLFTVLVTLRSVGDPVQSEKGRWVRTFEASDPTGTMKLKLWDEPPGATTTKGRGAFYRACICPERKPLAAAGDNHDGPRCFLQSLYLSGAQASGSCRIPLSGQVGSTDVAPVREGAAAATAAPPELRGGASAGASAPALGTPQGVAGAASAAGEPTGSAAESGADAEEKAGQAGWQLMARGFELRAGMAVHGER</sequence>
<dbReference type="Proteomes" id="UP001189429">
    <property type="component" value="Unassembled WGS sequence"/>
</dbReference>
<dbReference type="EMBL" id="CAUYUJ010005513">
    <property type="protein sequence ID" value="CAK0813910.1"/>
    <property type="molecule type" value="Genomic_DNA"/>
</dbReference>
<keyword evidence="4" id="KW-1185">Reference proteome</keyword>